<protein>
    <submittedName>
        <fullName evidence="3">Uncharacterized protein LOC117642159</fullName>
    </submittedName>
</protein>
<reference evidence="3" key="1">
    <citation type="submission" date="2025-08" db="UniProtKB">
        <authorList>
            <consortium name="RefSeq"/>
        </authorList>
    </citation>
    <scope>IDENTIFICATION</scope>
    <source>
        <tissue evidence="3">Total insect</tissue>
    </source>
</reference>
<dbReference type="PANTHER" id="PTHR20933">
    <property type="entry name" value="F-BOX ONLY PROTEIN 33"/>
    <property type="match status" value="1"/>
</dbReference>
<dbReference type="RefSeq" id="XP_034235944.1">
    <property type="nucleotide sequence ID" value="XM_034380053.1"/>
</dbReference>
<dbReference type="GO" id="GO:0031398">
    <property type="term" value="P:positive regulation of protein ubiquitination"/>
    <property type="evidence" value="ECO:0007669"/>
    <property type="project" value="TreeGrafter"/>
</dbReference>
<keyword evidence="2" id="KW-1185">Reference proteome</keyword>
<dbReference type="PROSITE" id="PS50181">
    <property type="entry name" value="FBOX"/>
    <property type="match status" value="1"/>
</dbReference>
<dbReference type="Pfam" id="PF12937">
    <property type="entry name" value="F-box-like"/>
    <property type="match status" value="1"/>
</dbReference>
<dbReference type="SMART" id="SM00256">
    <property type="entry name" value="FBOX"/>
    <property type="match status" value="1"/>
</dbReference>
<evidence type="ECO:0000313" key="3">
    <source>
        <dbReference type="RefSeq" id="XP_034235944.1"/>
    </source>
</evidence>
<dbReference type="Proteomes" id="UP000515158">
    <property type="component" value="Unplaced"/>
</dbReference>
<dbReference type="InterPro" id="IPR032675">
    <property type="entry name" value="LRR_dom_sf"/>
</dbReference>
<dbReference type="InParanoid" id="A0A6P8ZJU1"/>
<dbReference type="InterPro" id="IPR001810">
    <property type="entry name" value="F-box_dom"/>
</dbReference>
<dbReference type="InterPro" id="IPR036047">
    <property type="entry name" value="F-box-like_dom_sf"/>
</dbReference>
<organism evidence="3">
    <name type="scientific">Thrips palmi</name>
    <name type="common">Melon thrips</name>
    <dbReference type="NCBI Taxonomy" id="161013"/>
    <lineage>
        <taxon>Eukaryota</taxon>
        <taxon>Metazoa</taxon>
        <taxon>Ecdysozoa</taxon>
        <taxon>Arthropoda</taxon>
        <taxon>Hexapoda</taxon>
        <taxon>Insecta</taxon>
        <taxon>Pterygota</taxon>
        <taxon>Neoptera</taxon>
        <taxon>Paraneoptera</taxon>
        <taxon>Thysanoptera</taxon>
        <taxon>Terebrantia</taxon>
        <taxon>Thripoidea</taxon>
        <taxon>Thripidae</taxon>
        <taxon>Thrips</taxon>
    </lineage>
</organism>
<proteinExistence type="predicted"/>
<evidence type="ECO:0000259" key="1">
    <source>
        <dbReference type="PROSITE" id="PS50181"/>
    </source>
</evidence>
<accession>A0A6P8ZJU1</accession>
<dbReference type="PANTHER" id="PTHR20933:SF4">
    <property type="entry name" value="F-BOX INVOLVED IN POLYQ PATHOGENESIS, ISOFORM A"/>
    <property type="match status" value="1"/>
</dbReference>
<dbReference type="KEGG" id="tpal:117642159"/>
<gene>
    <name evidence="3" type="primary">LOC117642159</name>
</gene>
<sequence length="481" mass="53031">MASLRQDLITGYCSPVGFATLPDEVLLKVLAFLSPRQLLLVRRVCRQWRDLALDPWVWECQDVCASDLQLAASVLRLAPCLRRLSVGEEEWNKFSSVCGVLLATSSCAVRKLDMTFLVFDATIAALLVAKQGSLGRLEEVKVEVQVFTQEEYTVYNSRLHDLSQQLLYTKGLKKVELMTTLGADKSYLAVEAAPLLNAAQRLEAPPPASLRGLTIQLVYLLPLFFEWHATTLEVVQLCDAFPGAASLLATLPRLRDLTCPVMPDLLALLRCPALKSLELIIRVREDTRPHLAETRALLLAAAPRLEEVTLVFVDDDAEEAADLVSCVAGVESTIAALKSLTVDGPAGVLRPLASTLHRLPNLVKLQIGEPTRLQGTDAFLEALDRQAVPKLKELRALPSEGCMHEWAHSEQVRSLLKRCPGLRLAMHEHWEEPKDECAYCAEHVCHSCLRLCTVVVSSHSADVDCDVGPVTSKGCIYICVE</sequence>
<dbReference type="SUPFAM" id="SSF81383">
    <property type="entry name" value="F-box domain"/>
    <property type="match status" value="1"/>
</dbReference>
<dbReference type="GeneID" id="117642159"/>
<dbReference type="AlphaFoldDB" id="A0A6P8ZJU1"/>
<feature type="domain" description="F-box" evidence="1">
    <location>
        <begin position="15"/>
        <end position="61"/>
    </location>
</feature>
<evidence type="ECO:0000313" key="2">
    <source>
        <dbReference type="Proteomes" id="UP000515158"/>
    </source>
</evidence>
<name>A0A6P8ZJU1_THRPL</name>
<dbReference type="Gene3D" id="3.80.10.10">
    <property type="entry name" value="Ribonuclease Inhibitor"/>
    <property type="match status" value="2"/>
</dbReference>